<proteinExistence type="predicted"/>
<evidence type="ECO:0000313" key="1">
    <source>
        <dbReference type="EMBL" id="EXZ75602.1"/>
    </source>
</evidence>
<dbReference type="EMBL" id="JGDS01000023">
    <property type="protein sequence ID" value="EXZ75602.1"/>
    <property type="molecule type" value="Genomic_DNA"/>
</dbReference>
<comment type="caution">
    <text evidence="1">The sequence shown here is derived from an EMBL/GenBank/DDBJ whole genome shotgun (WGS) entry which is preliminary data.</text>
</comment>
<dbReference type="AlphaFoldDB" id="A0A016C3X9"/>
<dbReference type="RefSeq" id="WP_032597459.1">
    <property type="nucleotide sequence ID" value="NZ_JGDS01000023.1"/>
</dbReference>
<dbReference type="PATRIC" id="fig|1339314.3.peg.244"/>
<protein>
    <submittedName>
        <fullName evidence="1">Uncharacterized protein</fullName>
    </submittedName>
</protein>
<name>A0A016C3X9_BACFG</name>
<accession>A0A016C3X9</accession>
<organism evidence="1 2">
    <name type="scientific">Bacteroides fragilis str. 3976T8</name>
    <dbReference type="NCBI Taxonomy" id="1339314"/>
    <lineage>
        <taxon>Bacteria</taxon>
        <taxon>Pseudomonadati</taxon>
        <taxon>Bacteroidota</taxon>
        <taxon>Bacteroidia</taxon>
        <taxon>Bacteroidales</taxon>
        <taxon>Bacteroidaceae</taxon>
        <taxon>Bacteroides</taxon>
    </lineage>
</organism>
<sequence>MDTQAITIDEYNNDGSFINLYMNESIGEWCAYGFSAYGLLLFCKSNGYNALQSFSKGMQMPCLIITKEVLMQLLQNTTDITEQTDSHIGIRMPEKITMDAYRGWVKTLKGKIPEVYKM</sequence>
<dbReference type="Proteomes" id="UP000020938">
    <property type="component" value="Unassembled WGS sequence"/>
</dbReference>
<evidence type="ECO:0000313" key="2">
    <source>
        <dbReference type="Proteomes" id="UP000020938"/>
    </source>
</evidence>
<reference evidence="1 2" key="1">
    <citation type="submission" date="2014-02" db="EMBL/GenBank/DDBJ databases">
        <authorList>
            <person name="Sears C."/>
            <person name="Carroll K."/>
            <person name="Sack B.R."/>
            <person name="Qadri F."/>
            <person name="Myers L.L."/>
            <person name="Chung G.-T."/>
            <person name="Escheverria P."/>
            <person name="Fraser C.M."/>
            <person name="Sadzewicz L."/>
            <person name="Shefchek K.A."/>
            <person name="Tallon L."/>
            <person name="Das S.P."/>
            <person name="Daugherty S."/>
            <person name="Mongodin E.F."/>
        </authorList>
    </citation>
    <scope>NUCLEOTIDE SEQUENCE [LARGE SCALE GENOMIC DNA]</scope>
    <source>
        <strain evidence="1 2">3976T8</strain>
    </source>
</reference>
<gene>
    <name evidence="1" type="ORF">M123_4933</name>
</gene>